<protein>
    <submittedName>
        <fullName evidence="1">Uncharacterized protein</fullName>
    </submittedName>
</protein>
<reference evidence="1 2" key="1">
    <citation type="journal article" date="2019" name="Int. J. Syst. Evol. Microbiol.">
        <title>The Global Catalogue of Microorganisms (GCM) 10K type strain sequencing project: providing services to taxonomists for standard genome sequencing and annotation.</title>
        <authorList>
            <consortium name="The Broad Institute Genomics Platform"/>
            <consortium name="The Broad Institute Genome Sequencing Center for Infectious Disease"/>
            <person name="Wu L."/>
            <person name="Ma J."/>
        </authorList>
    </citation>
    <scope>NUCLEOTIDE SEQUENCE [LARGE SCALE GENOMIC DNA]</scope>
    <source>
        <strain evidence="1 2">JCM 16014</strain>
    </source>
</reference>
<gene>
    <name evidence="1" type="ORF">GCM10009839_14250</name>
</gene>
<organism evidence="1 2">
    <name type="scientific">Catenulispora yoronensis</name>
    <dbReference type="NCBI Taxonomy" id="450799"/>
    <lineage>
        <taxon>Bacteria</taxon>
        <taxon>Bacillati</taxon>
        <taxon>Actinomycetota</taxon>
        <taxon>Actinomycetes</taxon>
        <taxon>Catenulisporales</taxon>
        <taxon>Catenulisporaceae</taxon>
        <taxon>Catenulispora</taxon>
    </lineage>
</organism>
<evidence type="ECO:0000313" key="1">
    <source>
        <dbReference type="EMBL" id="GAA2019049.1"/>
    </source>
</evidence>
<dbReference type="Proteomes" id="UP001500751">
    <property type="component" value="Unassembled WGS sequence"/>
</dbReference>
<sequence length="47" mass="5246">MNLDHVTENACGWLALLLVFGWGDWEDWSARRWAVTVLVALCLGVAS</sequence>
<name>A0ABN2TTY5_9ACTN</name>
<keyword evidence="2" id="KW-1185">Reference proteome</keyword>
<proteinExistence type="predicted"/>
<dbReference type="EMBL" id="BAAAQN010000006">
    <property type="protein sequence ID" value="GAA2019049.1"/>
    <property type="molecule type" value="Genomic_DNA"/>
</dbReference>
<accession>A0ABN2TTY5</accession>
<comment type="caution">
    <text evidence="1">The sequence shown here is derived from an EMBL/GenBank/DDBJ whole genome shotgun (WGS) entry which is preliminary data.</text>
</comment>
<evidence type="ECO:0000313" key="2">
    <source>
        <dbReference type="Proteomes" id="UP001500751"/>
    </source>
</evidence>
<dbReference type="RefSeq" id="WP_344664700.1">
    <property type="nucleotide sequence ID" value="NZ_BAAAQN010000006.1"/>
</dbReference>